<proteinExistence type="predicted"/>
<reference evidence="1" key="1">
    <citation type="submission" date="2019-12" db="EMBL/GenBank/DDBJ databases">
        <title>An insight into the sialome of adult female Ixodes ricinus ticks feeding for 6 days.</title>
        <authorList>
            <person name="Perner J."/>
            <person name="Ribeiro J.M.C."/>
        </authorList>
    </citation>
    <scope>NUCLEOTIDE SEQUENCE</scope>
    <source>
        <strain evidence="1">Semi-engorged</strain>
        <tissue evidence="1">Salivary glands</tissue>
    </source>
</reference>
<accession>A0A6B0U4M3</accession>
<organism evidence="1">
    <name type="scientific">Ixodes ricinus</name>
    <name type="common">Common tick</name>
    <name type="synonym">Acarus ricinus</name>
    <dbReference type="NCBI Taxonomy" id="34613"/>
    <lineage>
        <taxon>Eukaryota</taxon>
        <taxon>Metazoa</taxon>
        <taxon>Ecdysozoa</taxon>
        <taxon>Arthropoda</taxon>
        <taxon>Chelicerata</taxon>
        <taxon>Arachnida</taxon>
        <taxon>Acari</taxon>
        <taxon>Parasitiformes</taxon>
        <taxon>Ixodida</taxon>
        <taxon>Ixodoidea</taxon>
        <taxon>Ixodidae</taxon>
        <taxon>Ixodinae</taxon>
        <taxon>Ixodes</taxon>
    </lineage>
</organism>
<name>A0A6B0U4M3_IXORI</name>
<protein>
    <submittedName>
        <fullName evidence="1">Putative secreted protein</fullName>
    </submittedName>
</protein>
<dbReference type="EMBL" id="GIFC01005399">
    <property type="protein sequence ID" value="MXU87482.1"/>
    <property type="molecule type" value="Transcribed_RNA"/>
</dbReference>
<evidence type="ECO:0000313" key="1">
    <source>
        <dbReference type="EMBL" id="MXU87482.1"/>
    </source>
</evidence>
<dbReference type="AlphaFoldDB" id="A0A6B0U4M3"/>
<sequence>MRRFCSSFLLVHGGSGNRPCSSDEIKIQHRGTPSTPFFWSFVLCATLLCPSGYGQQLLQAHHSQLMDSTKVFARRVHKLKVERQGQLLLSCQLKNP</sequence>